<dbReference type="AlphaFoldDB" id="A0A803TI19"/>
<dbReference type="Proteomes" id="UP000001646">
    <property type="component" value="Unplaced"/>
</dbReference>
<dbReference type="Ensembl" id="ENSACAT00000043483.1">
    <property type="protein sequence ID" value="ENSACAP00000034859.1"/>
    <property type="gene ID" value="ENSACAG00000044849.1"/>
</dbReference>
<accession>A0A803TI19</accession>
<protein>
    <recommendedName>
        <fullName evidence="1">L27-1 domain-containing protein</fullName>
    </recommendedName>
</protein>
<dbReference type="GeneTree" id="ENSGT00940000175781"/>
<dbReference type="Gene3D" id="1.10.287.470">
    <property type="entry name" value="Helix hairpin bin"/>
    <property type="match status" value="1"/>
</dbReference>
<dbReference type="InParanoid" id="A0A803TI19"/>
<proteinExistence type="predicted"/>
<name>A0A803TI19_ANOCA</name>
<sequence>DPARKRLFSDTRRAVEILSRYLGTLRSPAEEPLQVSLQKVLHIFQSELFQALHSTPGMLWGPFLHTPYVLKSDA</sequence>
<evidence type="ECO:0000313" key="3">
    <source>
        <dbReference type="Proteomes" id="UP000001646"/>
    </source>
</evidence>
<feature type="domain" description="L27-1" evidence="1">
    <location>
        <begin position="9"/>
        <end position="52"/>
    </location>
</feature>
<reference evidence="2" key="2">
    <citation type="submission" date="2025-08" db="UniProtKB">
        <authorList>
            <consortium name="Ensembl"/>
        </authorList>
    </citation>
    <scope>IDENTIFICATION</scope>
</reference>
<evidence type="ECO:0000313" key="2">
    <source>
        <dbReference type="Ensembl" id="ENSACAP00000034859.1"/>
    </source>
</evidence>
<evidence type="ECO:0000259" key="1">
    <source>
        <dbReference type="Pfam" id="PF09058"/>
    </source>
</evidence>
<reference evidence="2" key="1">
    <citation type="submission" date="2009-12" db="EMBL/GenBank/DDBJ databases">
        <title>The Genome Sequence of Anolis carolinensis (Green Anole Lizard).</title>
        <authorList>
            <consortium name="The Genome Sequencing Platform"/>
            <person name="Di Palma F."/>
            <person name="Alfoldi J."/>
            <person name="Heiman D."/>
            <person name="Young S."/>
            <person name="Grabherr M."/>
            <person name="Johnson J."/>
            <person name="Lander E.S."/>
            <person name="Lindblad-Toh K."/>
        </authorList>
    </citation>
    <scope>NUCLEOTIDE SEQUENCE [LARGE SCALE GENOMIC DNA]</scope>
    <source>
        <strain evidence="2">JBL SC #1</strain>
    </source>
</reference>
<dbReference type="Pfam" id="PF09058">
    <property type="entry name" value="L27_1"/>
    <property type="match status" value="1"/>
</dbReference>
<dbReference type="InterPro" id="IPR015143">
    <property type="entry name" value="L27_1"/>
</dbReference>
<dbReference type="InterPro" id="IPR036892">
    <property type="entry name" value="L27_dom_sf"/>
</dbReference>
<dbReference type="SUPFAM" id="SSF101288">
    <property type="entry name" value="L27 domain"/>
    <property type="match status" value="1"/>
</dbReference>
<reference evidence="2" key="3">
    <citation type="submission" date="2025-09" db="UniProtKB">
        <authorList>
            <consortium name="Ensembl"/>
        </authorList>
    </citation>
    <scope>IDENTIFICATION</scope>
</reference>
<keyword evidence="3" id="KW-1185">Reference proteome</keyword>
<organism evidence="2 3">
    <name type="scientific">Anolis carolinensis</name>
    <name type="common">Green anole</name>
    <name type="synonym">American chameleon</name>
    <dbReference type="NCBI Taxonomy" id="28377"/>
    <lineage>
        <taxon>Eukaryota</taxon>
        <taxon>Metazoa</taxon>
        <taxon>Chordata</taxon>
        <taxon>Craniata</taxon>
        <taxon>Vertebrata</taxon>
        <taxon>Euteleostomi</taxon>
        <taxon>Lepidosauria</taxon>
        <taxon>Squamata</taxon>
        <taxon>Bifurcata</taxon>
        <taxon>Unidentata</taxon>
        <taxon>Episquamata</taxon>
        <taxon>Toxicofera</taxon>
        <taxon>Iguania</taxon>
        <taxon>Dactyloidae</taxon>
        <taxon>Anolis</taxon>
    </lineage>
</organism>